<dbReference type="Gene3D" id="2.60.120.10">
    <property type="entry name" value="Jelly Rolls"/>
    <property type="match status" value="1"/>
</dbReference>
<evidence type="ECO:0000256" key="4">
    <source>
        <dbReference type="ARBA" id="ARBA00022723"/>
    </source>
</evidence>
<keyword evidence="3 9" id="KW-0028">Amino-acid biosynthesis</keyword>
<keyword evidence="8 9" id="KW-0486">Methionine biosynthesis</keyword>
<dbReference type="EMBL" id="AP018164">
    <property type="protein sequence ID" value="BAX93476.1"/>
    <property type="molecule type" value="Genomic_DNA"/>
</dbReference>
<evidence type="ECO:0000256" key="7">
    <source>
        <dbReference type="ARBA" id="ARBA00023004"/>
    </source>
</evidence>
<keyword evidence="2 9" id="KW-0533">Nickel</keyword>
<comment type="function">
    <text evidence="9">Catalyzes 2 different reactions between oxygene and the acireductone 1,2-dihydroxy-3-keto-5-methylthiopentene (DHK-MTPene) depending upon the metal bound in the active site. Fe-containing acireductone dioxygenase (Fe-ARD) produces formate and 2-keto-4-methylthiobutyrate (KMTB), the alpha-ketoacid precursor of methionine in the methionine recycle pathway. Ni-containing acireductone dioxygenase (Ni-ARD) produces methylthiopropionate, carbon monoxide and formate, and does not lie on the methionine recycle pathway.</text>
</comment>
<evidence type="ECO:0000256" key="9">
    <source>
        <dbReference type="HAMAP-Rule" id="MF_01682"/>
    </source>
</evidence>
<dbReference type="GO" id="GO:0019509">
    <property type="term" value="P:L-methionine salvage from methylthioadenosine"/>
    <property type="evidence" value="ECO:0007669"/>
    <property type="project" value="UniProtKB-UniRule"/>
</dbReference>
<dbReference type="AlphaFoldDB" id="A0A1Z4EKN4"/>
<feature type="binding site" evidence="9">
    <location>
        <position position="147"/>
    </location>
    <ligand>
        <name>Fe(2+)</name>
        <dbReference type="ChEBI" id="CHEBI:29033"/>
    </ligand>
</feature>
<dbReference type="EC" id="1.13.11.54" evidence="9"/>
<dbReference type="HAMAP" id="MF_01682">
    <property type="entry name" value="Salvage_MtnD"/>
    <property type="match status" value="1"/>
</dbReference>
<comment type="catalytic activity">
    <reaction evidence="1 9">
        <text>1,2-dihydroxy-5-(methylsulfanyl)pent-1-en-3-one + O2 = 4-methylsulfanyl-2-oxobutanoate + formate + 2 H(+)</text>
        <dbReference type="Rhea" id="RHEA:24504"/>
        <dbReference type="ChEBI" id="CHEBI:15378"/>
        <dbReference type="ChEBI" id="CHEBI:15379"/>
        <dbReference type="ChEBI" id="CHEBI:15740"/>
        <dbReference type="ChEBI" id="CHEBI:16723"/>
        <dbReference type="ChEBI" id="CHEBI:49252"/>
        <dbReference type="EC" id="1.13.11.54"/>
    </reaction>
</comment>
<comment type="catalytic activity">
    <reaction evidence="9">
        <text>1,2-dihydroxy-5-(methylsulfanyl)pent-1-en-3-one + O2 = 3-(methylsulfanyl)propanoate + CO + formate + 2 H(+)</text>
        <dbReference type="Rhea" id="RHEA:14161"/>
        <dbReference type="ChEBI" id="CHEBI:15378"/>
        <dbReference type="ChEBI" id="CHEBI:15379"/>
        <dbReference type="ChEBI" id="CHEBI:15740"/>
        <dbReference type="ChEBI" id="CHEBI:17245"/>
        <dbReference type="ChEBI" id="CHEBI:49016"/>
        <dbReference type="ChEBI" id="CHEBI:49252"/>
        <dbReference type="EC" id="1.13.11.53"/>
    </reaction>
</comment>
<evidence type="ECO:0000256" key="6">
    <source>
        <dbReference type="ARBA" id="ARBA00023002"/>
    </source>
</evidence>
<dbReference type="GO" id="GO:0010309">
    <property type="term" value="F:acireductone dioxygenase [iron(II)-requiring] activity"/>
    <property type="evidence" value="ECO:0007669"/>
    <property type="project" value="UniProtKB-UniRule"/>
</dbReference>
<evidence type="ECO:0000313" key="10">
    <source>
        <dbReference type="EMBL" id="BAX93476.1"/>
    </source>
</evidence>
<sequence length="190" mass="21214">MTLVQVMADSDAADIRVRTDDAGLIAVELAKRGIVFDRWPTLPGVGAQTSTAEIMAHYRDHVAELNLTGRYQHIDIARLQPAPGDPEWLDTARAAREKFRSEHRHAEDEVRFFVAGRGCFYLHLEPEVVAVLCNGGDLLSVPAGTRHWFDMGARPDFVAIRFFEEQDGWIGDFTGDPIGEHFPTLDQLTA</sequence>
<gene>
    <name evidence="9 10" type="primary">mtnD</name>
    <name evidence="10" type="ORF">MSG_03340</name>
</gene>
<comment type="cofactor">
    <cofactor evidence="9">
        <name>Ni(2+)</name>
        <dbReference type="ChEBI" id="CHEBI:49786"/>
    </cofactor>
    <text evidence="9">Binds 1 nickel ion per monomer.</text>
</comment>
<organism evidence="10 11">
    <name type="scientific">Mycobacterium shigaense</name>
    <dbReference type="NCBI Taxonomy" id="722731"/>
    <lineage>
        <taxon>Bacteria</taxon>
        <taxon>Bacillati</taxon>
        <taxon>Actinomycetota</taxon>
        <taxon>Actinomycetes</taxon>
        <taxon>Mycobacteriales</taxon>
        <taxon>Mycobacteriaceae</taxon>
        <taxon>Mycobacterium</taxon>
        <taxon>Mycobacterium simiae complex</taxon>
    </lineage>
</organism>
<keyword evidence="6 9" id="KW-0560">Oxidoreductase</keyword>
<dbReference type="Proteomes" id="UP000217736">
    <property type="component" value="Chromosome"/>
</dbReference>
<accession>A0A1Z4EKN4</accession>
<dbReference type="GO" id="GO:0005506">
    <property type="term" value="F:iron ion binding"/>
    <property type="evidence" value="ECO:0007669"/>
    <property type="project" value="UniProtKB-UniRule"/>
</dbReference>
<name>A0A1Z4EKN4_9MYCO</name>
<evidence type="ECO:0000256" key="3">
    <source>
        <dbReference type="ARBA" id="ARBA00022605"/>
    </source>
</evidence>
<proteinExistence type="inferred from homology"/>
<feature type="binding site" evidence="9">
    <location>
        <position position="147"/>
    </location>
    <ligand>
        <name>Ni(2+)</name>
        <dbReference type="ChEBI" id="CHEBI:49786"/>
    </ligand>
</feature>
<comment type="pathway">
    <text evidence="9">Amino-acid biosynthesis; L-methionine biosynthesis via salvage pathway; L-methionine from S-methyl-5-thio-alpha-D-ribose 1-phosphate: step 5/6.</text>
</comment>
<keyword evidence="4 9" id="KW-0479">Metal-binding</keyword>
<feature type="binding site" evidence="9">
    <location>
        <position position="109"/>
    </location>
    <ligand>
        <name>Fe(2+)</name>
        <dbReference type="ChEBI" id="CHEBI:29033"/>
    </ligand>
</feature>
<keyword evidence="5 9" id="KW-0223">Dioxygenase</keyword>
<dbReference type="InterPro" id="IPR023956">
    <property type="entry name" value="ARD_bac"/>
</dbReference>
<keyword evidence="11" id="KW-1185">Reference proteome</keyword>
<dbReference type="CDD" id="cd02232">
    <property type="entry name" value="cupin_ARD"/>
    <property type="match status" value="1"/>
</dbReference>
<dbReference type="KEGG" id="mshg:MSG_03340"/>
<dbReference type="OrthoDB" id="9795636at2"/>
<comment type="cofactor">
    <cofactor evidence="9">
        <name>Fe(2+)</name>
        <dbReference type="ChEBI" id="CHEBI:29033"/>
    </cofactor>
    <text evidence="9">Binds 1 Fe(2+) cation per monomer.</text>
</comment>
<feature type="site" description="May play a role in metal incorporation in vivo" evidence="9">
    <location>
        <position position="102"/>
    </location>
</feature>
<dbReference type="GO" id="GO:0010308">
    <property type="term" value="F:acireductone dioxygenase (Ni2+-requiring) activity"/>
    <property type="evidence" value="ECO:0007669"/>
    <property type="project" value="UniProtKB-UniRule"/>
</dbReference>
<feature type="binding site" evidence="9">
    <location>
        <position position="105"/>
    </location>
    <ligand>
        <name>Ni(2+)</name>
        <dbReference type="ChEBI" id="CHEBI:49786"/>
    </ligand>
</feature>
<evidence type="ECO:0000313" key="11">
    <source>
        <dbReference type="Proteomes" id="UP000217736"/>
    </source>
</evidence>
<evidence type="ECO:0000256" key="1">
    <source>
        <dbReference type="ARBA" id="ARBA00000428"/>
    </source>
</evidence>
<evidence type="ECO:0000256" key="2">
    <source>
        <dbReference type="ARBA" id="ARBA00022596"/>
    </source>
</evidence>
<feature type="binding site" evidence="9">
    <location>
        <position position="109"/>
    </location>
    <ligand>
        <name>Ni(2+)</name>
        <dbReference type="ChEBI" id="CHEBI:49786"/>
    </ligand>
</feature>
<dbReference type="SUPFAM" id="SSF51182">
    <property type="entry name" value="RmlC-like cupins"/>
    <property type="match status" value="1"/>
</dbReference>
<protein>
    <recommendedName>
        <fullName evidence="9">Acireductone dioxygenase</fullName>
    </recommendedName>
    <alternativeName>
        <fullName evidence="9">1,2-dihydroxy-3-keto-5-methylthiopentene dioxygenase</fullName>
        <shortName evidence="9">DHK-MTPene dioxygenase</shortName>
    </alternativeName>
    <alternativeName>
        <fullName evidence="9">Acireductone dioxygenase (Fe(2+)-requiring)</fullName>
        <shortName evidence="9">ARD'</shortName>
        <shortName evidence="9">Fe-ARD</shortName>
        <ecNumber evidence="9">1.13.11.54</ecNumber>
    </alternativeName>
    <alternativeName>
        <fullName evidence="9">Acireductone dioxygenase (Ni(2+)-requiring)</fullName>
        <shortName evidence="9">ARD</shortName>
        <shortName evidence="9">Ni-ARD</shortName>
        <ecNumber evidence="9">1.13.11.53</ecNumber>
    </alternativeName>
</protein>
<dbReference type="GO" id="GO:0019284">
    <property type="term" value="P:L-methionine salvage from S-adenosylmethionine"/>
    <property type="evidence" value="ECO:0007669"/>
    <property type="project" value="InterPro"/>
</dbReference>
<evidence type="ECO:0000256" key="5">
    <source>
        <dbReference type="ARBA" id="ARBA00022964"/>
    </source>
</evidence>
<reference evidence="11" key="1">
    <citation type="submission" date="2017-06" db="EMBL/GenBank/DDBJ databases">
        <title>Complete Genome Sequence of Mycobacterium shigaense.</title>
        <authorList>
            <person name="Fukano H."/>
            <person name="Yoshida M."/>
            <person name="Kazumi Y."/>
            <person name="Ogura Y."/>
            <person name="Mitarai S."/>
            <person name="Hayashi T."/>
            <person name="Hoshino Y."/>
        </authorList>
    </citation>
    <scope>NUCLEOTIDE SEQUENCE [LARGE SCALE GENOMIC DNA]</scope>
    <source>
        <strain evidence="11">UN-152</strain>
    </source>
</reference>
<dbReference type="GO" id="GO:0016151">
    <property type="term" value="F:nickel cation binding"/>
    <property type="evidence" value="ECO:0007669"/>
    <property type="project" value="UniProtKB-UniRule"/>
</dbReference>
<dbReference type="EC" id="1.13.11.53" evidence="9"/>
<dbReference type="RefSeq" id="WP_096441241.1">
    <property type="nucleotide sequence ID" value="NZ_AP018164.1"/>
</dbReference>
<dbReference type="InterPro" id="IPR011051">
    <property type="entry name" value="RmlC_Cupin_sf"/>
</dbReference>
<feature type="binding site" evidence="9">
    <location>
        <position position="103"/>
    </location>
    <ligand>
        <name>Ni(2+)</name>
        <dbReference type="ChEBI" id="CHEBI:49786"/>
    </ligand>
</feature>
<feature type="binding site" evidence="9">
    <location>
        <position position="103"/>
    </location>
    <ligand>
        <name>Fe(2+)</name>
        <dbReference type="ChEBI" id="CHEBI:29033"/>
    </ligand>
</feature>
<dbReference type="PANTHER" id="PTHR23418:SF0">
    <property type="entry name" value="ACIREDUCTONE DIOXYGENASE"/>
    <property type="match status" value="1"/>
</dbReference>
<dbReference type="PANTHER" id="PTHR23418">
    <property type="entry name" value="ACIREDUCTONE DIOXYGENASE"/>
    <property type="match status" value="1"/>
</dbReference>
<dbReference type="UniPathway" id="UPA00904">
    <property type="reaction ID" value="UER00878"/>
</dbReference>
<dbReference type="InterPro" id="IPR014710">
    <property type="entry name" value="RmlC-like_jellyroll"/>
</dbReference>
<keyword evidence="7 9" id="KW-0408">Iron</keyword>
<comment type="similarity">
    <text evidence="9">Belongs to the acireductone dioxygenase (ARD) family.</text>
</comment>
<dbReference type="Pfam" id="PF03079">
    <property type="entry name" value="ARD"/>
    <property type="match status" value="1"/>
</dbReference>
<feature type="site" description="Important to generate the dianion" evidence="9">
    <location>
        <position position="111"/>
    </location>
</feature>
<dbReference type="InterPro" id="IPR004313">
    <property type="entry name" value="ARD"/>
</dbReference>
<feature type="binding site" evidence="9">
    <location>
        <position position="105"/>
    </location>
    <ligand>
        <name>Fe(2+)</name>
        <dbReference type="ChEBI" id="CHEBI:29033"/>
    </ligand>
</feature>
<feature type="site" description="May play a role in transmitting local conformational changes" evidence="9">
    <location>
        <position position="108"/>
    </location>
</feature>
<evidence type="ECO:0000256" key="8">
    <source>
        <dbReference type="ARBA" id="ARBA00023167"/>
    </source>
</evidence>
<comment type="subunit">
    <text evidence="9">Monomer.</text>
</comment>